<evidence type="ECO:0000259" key="12">
    <source>
        <dbReference type="PROSITE" id="PS50893"/>
    </source>
</evidence>
<keyword evidence="9 10" id="KW-0472">Membrane</keyword>
<dbReference type="SMART" id="SM00100">
    <property type="entry name" value="cNMP"/>
    <property type="match status" value="1"/>
</dbReference>
<dbReference type="InterPro" id="IPR011527">
    <property type="entry name" value="ABC1_TM_dom"/>
</dbReference>
<dbReference type="SUPFAM" id="SSF51206">
    <property type="entry name" value="cAMP-binding domain-like"/>
    <property type="match status" value="2"/>
</dbReference>
<dbReference type="SMART" id="SM00382">
    <property type="entry name" value="AAA"/>
    <property type="match status" value="1"/>
</dbReference>
<evidence type="ECO:0000259" key="11">
    <source>
        <dbReference type="PROSITE" id="PS50042"/>
    </source>
</evidence>
<dbReference type="GO" id="GO:0016887">
    <property type="term" value="F:ATP hydrolysis activity"/>
    <property type="evidence" value="ECO:0007669"/>
    <property type="project" value="InterPro"/>
</dbReference>
<dbReference type="InterPro" id="IPR018490">
    <property type="entry name" value="cNMP-bd_dom_sf"/>
</dbReference>
<evidence type="ECO:0000256" key="1">
    <source>
        <dbReference type="ARBA" id="ARBA00004651"/>
    </source>
</evidence>
<dbReference type="InterPro" id="IPR036640">
    <property type="entry name" value="ABC1_TM_sf"/>
</dbReference>
<dbReference type="InterPro" id="IPR000595">
    <property type="entry name" value="cNMP-bd_dom"/>
</dbReference>
<accession>A0A4R9K2C7</accession>
<feature type="domain" description="ABC transmembrane type-1" evidence="13">
    <location>
        <begin position="464"/>
        <end position="743"/>
    </location>
</feature>
<dbReference type="PROSITE" id="PS50042">
    <property type="entry name" value="CNMP_BINDING_3"/>
    <property type="match status" value="2"/>
</dbReference>
<dbReference type="Proteomes" id="UP000297693">
    <property type="component" value="Unassembled WGS sequence"/>
</dbReference>
<dbReference type="InterPro" id="IPR039421">
    <property type="entry name" value="Type_1_exporter"/>
</dbReference>
<evidence type="ECO:0000256" key="4">
    <source>
        <dbReference type="ARBA" id="ARBA00022692"/>
    </source>
</evidence>
<dbReference type="PANTHER" id="PTHR43394">
    <property type="entry name" value="ATP-DEPENDENT PERMEASE MDL1, MITOCHONDRIAL"/>
    <property type="match status" value="1"/>
</dbReference>
<evidence type="ECO:0000313" key="14">
    <source>
        <dbReference type="EMBL" id="TGL60159.1"/>
    </source>
</evidence>
<dbReference type="GO" id="GO:0005886">
    <property type="term" value="C:plasma membrane"/>
    <property type="evidence" value="ECO:0007669"/>
    <property type="project" value="UniProtKB-SubCell"/>
</dbReference>
<proteinExistence type="predicted"/>
<dbReference type="SUPFAM" id="SSF90123">
    <property type="entry name" value="ABC transporter transmembrane region"/>
    <property type="match status" value="1"/>
</dbReference>
<dbReference type="OrthoDB" id="9762778at2"/>
<dbReference type="GO" id="GO:0008233">
    <property type="term" value="F:peptidase activity"/>
    <property type="evidence" value="ECO:0007669"/>
    <property type="project" value="InterPro"/>
</dbReference>
<evidence type="ECO:0000256" key="10">
    <source>
        <dbReference type="SAM" id="Phobius"/>
    </source>
</evidence>
<dbReference type="SUPFAM" id="SSF52540">
    <property type="entry name" value="P-loop containing nucleoside triphosphate hydrolases"/>
    <property type="match status" value="1"/>
</dbReference>
<dbReference type="Gene3D" id="2.60.120.10">
    <property type="entry name" value="Jelly Rolls"/>
    <property type="match status" value="2"/>
</dbReference>
<dbReference type="Pfam" id="PF00027">
    <property type="entry name" value="cNMP_binding"/>
    <property type="match status" value="1"/>
</dbReference>
<evidence type="ECO:0000256" key="5">
    <source>
        <dbReference type="ARBA" id="ARBA00022741"/>
    </source>
</evidence>
<dbReference type="Pfam" id="PF00664">
    <property type="entry name" value="ABC_membrane"/>
    <property type="match status" value="1"/>
</dbReference>
<dbReference type="GO" id="GO:0006508">
    <property type="term" value="P:proteolysis"/>
    <property type="evidence" value="ECO:0007669"/>
    <property type="project" value="InterPro"/>
</dbReference>
<evidence type="ECO:0000256" key="2">
    <source>
        <dbReference type="ARBA" id="ARBA00022448"/>
    </source>
</evidence>
<evidence type="ECO:0000256" key="6">
    <source>
        <dbReference type="ARBA" id="ARBA00022801"/>
    </source>
</evidence>
<dbReference type="PROSITE" id="PS00211">
    <property type="entry name" value="ABC_TRANSPORTER_1"/>
    <property type="match status" value="1"/>
</dbReference>
<dbReference type="PANTHER" id="PTHR43394:SF1">
    <property type="entry name" value="ATP-BINDING CASSETTE SUB-FAMILY B MEMBER 10, MITOCHONDRIAL"/>
    <property type="match status" value="1"/>
</dbReference>
<dbReference type="Gene3D" id="1.20.1560.10">
    <property type="entry name" value="ABC transporter type 1, transmembrane domain"/>
    <property type="match status" value="1"/>
</dbReference>
<dbReference type="Gene3D" id="3.90.70.10">
    <property type="entry name" value="Cysteine proteinases"/>
    <property type="match status" value="1"/>
</dbReference>
<dbReference type="GO" id="GO:0005524">
    <property type="term" value="F:ATP binding"/>
    <property type="evidence" value="ECO:0007669"/>
    <property type="project" value="UniProtKB-KW"/>
</dbReference>
<feature type="transmembrane region" description="Helical" evidence="10">
    <location>
        <begin position="460"/>
        <end position="485"/>
    </location>
</feature>
<feature type="domain" description="Cyclic nucleotide-binding" evidence="11">
    <location>
        <begin position="16"/>
        <end position="114"/>
    </location>
</feature>
<dbReference type="PROSITE" id="PS50929">
    <property type="entry name" value="ABC_TM1F"/>
    <property type="match status" value="1"/>
</dbReference>
<dbReference type="RefSeq" id="WP_135623085.1">
    <property type="nucleotide sequence ID" value="NZ_RQGD01000022.1"/>
</dbReference>
<evidence type="ECO:0000256" key="8">
    <source>
        <dbReference type="ARBA" id="ARBA00022989"/>
    </source>
</evidence>
<dbReference type="Pfam" id="PF03412">
    <property type="entry name" value="Peptidase_C39"/>
    <property type="match status" value="1"/>
</dbReference>
<feature type="domain" description="Cyclic nucleotide-binding" evidence="11">
    <location>
        <begin position="146"/>
        <end position="239"/>
    </location>
</feature>
<dbReference type="InterPro" id="IPR003593">
    <property type="entry name" value="AAA+_ATPase"/>
</dbReference>
<dbReference type="Gene3D" id="3.40.50.300">
    <property type="entry name" value="P-loop containing nucleotide triphosphate hydrolases"/>
    <property type="match status" value="1"/>
</dbReference>
<keyword evidence="7 14" id="KW-0067">ATP-binding</keyword>
<evidence type="ECO:0000256" key="3">
    <source>
        <dbReference type="ARBA" id="ARBA00022475"/>
    </source>
</evidence>
<dbReference type="GO" id="GO:0015421">
    <property type="term" value="F:ABC-type oligopeptide transporter activity"/>
    <property type="evidence" value="ECO:0007669"/>
    <property type="project" value="TreeGrafter"/>
</dbReference>
<comment type="subcellular location">
    <subcellularLocation>
        <location evidence="1">Cell membrane</location>
        <topology evidence="1">Multi-pass membrane protein</topology>
    </subcellularLocation>
</comment>
<keyword evidence="2" id="KW-0813">Transport</keyword>
<feature type="domain" description="ABC transporter" evidence="12">
    <location>
        <begin position="779"/>
        <end position="1015"/>
    </location>
</feature>
<keyword evidence="6" id="KW-0378">Hydrolase</keyword>
<reference evidence="14" key="1">
    <citation type="journal article" date="2019" name="PLoS Negl. Trop. Dis.">
        <title>Revisiting the worldwide diversity of Leptospira species in the environment.</title>
        <authorList>
            <person name="Vincent A.T."/>
            <person name="Schiettekatte O."/>
            <person name="Bourhy P."/>
            <person name="Veyrier F.J."/>
            <person name="Picardeau M."/>
        </authorList>
    </citation>
    <scope>NUCLEOTIDE SEQUENCE [LARGE SCALE GENOMIC DNA]</scope>
    <source>
        <strain evidence="14">201702476</strain>
    </source>
</reference>
<evidence type="ECO:0000313" key="15">
    <source>
        <dbReference type="Proteomes" id="UP000297693"/>
    </source>
</evidence>
<name>A0A4R9K2C7_9LEPT</name>
<feature type="transmembrane region" description="Helical" evidence="10">
    <location>
        <begin position="497"/>
        <end position="518"/>
    </location>
</feature>
<dbReference type="EMBL" id="RQGD01000022">
    <property type="protein sequence ID" value="TGL60159.1"/>
    <property type="molecule type" value="Genomic_DNA"/>
</dbReference>
<organism evidence="14 15">
    <name type="scientific">Leptospira ognonensis</name>
    <dbReference type="NCBI Taxonomy" id="2484945"/>
    <lineage>
        <taxon>Bacteria</taxon>
        <taxon>Pseudomonadati</taxon>
        <taxon>Spirochaetota</taxon>
        <taxon>Spirochaetia</taxon>
        <taxon>Leptospirales</taxon>
        <taxon>Leptospiraceae</taxon>
        <taxon>Leptospira</taxon>
    </lineage>
</organism>
<keyword evidence="5" id="KW-0547">Nucleotide-binding</keyword>
<dbReference type="InterPro" id="IPR014710">
    <property type="entry name" value="RmlC-like_jellyroll"/>
</dbReference>
<keyword evidence="8 10" id="KW-1133">Transmembrane helix</keyword>
<dbReference type="InterPro" id="IPR027417">
    <property type="entry name" value="P-loop_NTPase"/>
</dbReference>
<dbReference type="InterPro" id="IPR005074">
    <property type="entry name" value="Peptidase_C39"/>
</dbReference>
<evidence type="ECO:0000256" key="7">
    <source>
        <dbReference type="ARBA" id="ARBA00022840"/>
    </source>
</evidence>
<dbReference type="AlphaFoldDB" id="A0A4R9K2C7"/>
<dbReference type="Pfam" id="PF00005">
    <property type="entry name" value="ABC_tran"/>
    <property type="match status" value="1"/>
</dbReference>
<gene>
    <name evidence="14" type="ORF">EHQ58_06560</name>
</gene>
<sequence>MLQDQIKLEDILKVDPIRNLTDADKKLFLKLWTNRAIPANQSIIEYTKGQVPLIYVSNGRIQVKIKVGDTDLLVRSLTEGNFYGLSELALQVLSKNSYVTDENSSIYFLEQTTFLDFFTENPKRFLIWEKFCQEISLRDELRVHPYFRKLGKQEIIELSQLLRKERIPKGRVLIKEGSKSSSLFFIQSGKFKISKSAWASDYSSFVESGSVLGEMGVLEKKVRNATVTAIQDSIVFELSAKDAETFFKKSESLYSTLKSVLETRKLNQIETEEDEFLIHSEDDLFEDSVHFLPNIAFQPKKRWFSSFPIILEESADETAWACRNMLLKYWGYESKLNSGDSQFQNSDADVTMKSWKETFSDIGQTFVLDKIRYRKELLSHIFIVRWETNKFIIVLSCDESQIKIIDPAFGIRSISQNEWDAKSGKHAIVFIPKLKPKTTFLPQFSYFPGLFQYFRPNFSFLVSGILATFLIKVLEISLPLINLYLIDNVLLRESKEFMIPVLVGVAVLSISQIIFSYLRNNVLFFTTSKVNQTIIVRFLEKLLSLPISFFENHKKGEILQRWEEIESVTQFFSEHGTIRFLDWFFGLAVFTLFLFLSPTLLLVILLFILPELAIIAKISPLIERETKKESLRTADTLSYFIETINGNETVKNLGAVSVQRWDFEKRLTSQLNAESHRMFYTNILESSSLTFRMLTNVFVLFLGTYQIFSDQITLGTLFAIIGLIGYVRSPMVSIVRDAVLFQKAKIAWKRLSDWENVESESGPDSRIRQVEIPDIQGSLLFKNVSFEYRIGKREFHLQNLTFELEPEKKYAFVGRSGSGKSTILKLILGLYARSEGEISVDGILLDEIWMPSYRSRIGVVYQENPILLGTVRENIALSKPDSTLSEIVEAAKLALLHEQILNLPLGYDTELSEKGATLSGGQKQKLAFARLFLQKPSLLVLDEPTASMDRESEDKILANLHRIFADKTIVVVAHRLETIRHYDKIFVIESGQLEESGTHRELVRKQGIYHLLHSKQEAIR</sequence>
<dbReference type="InterPro" id="IPR003439">
    <property type="entry name" value="ABC_transporter-like_ATP-bd"/>
</dbReference>
<dbReference type="CDD" id="cd00038">
    <property type="entry name" value="CAP_ED"/>
    <property type="match status" value="1"/>
</dbReference>
<evidence type="ECO:0000259" key="13">
    <source>
        <dbReference type="PROSITE" id="PS50929"/>
    </source>
</evidence>
<dbReference type="FunFam" id="3.40.50.300:FF:000299">
    <property type="entry name" value="ABC transporter ATP-binding protein/permease"/>
    <property type="match status" value="1"/>
</dbReference>
<keyword evidence="15" id="KW-1185">Reference proteome</keyword>
<evidence type="ECO:0000256" key="9">
    <source>
        <dbReference type="ARBA" id="ARBA00023136"/>
    </source>
</evidence>
<keyword evidence="4 10" id="KW-0812">Transmembrane</keyword>
<keyword evidence="3" id="KW-1003">Cell membrane</keyword>
<dbReference type="PROSITE" id="PS50893">
    <property type="entry name" value="ABC_TRANSPORTER_2"/>
    <property type="match status" value="1"/>
</dbReference>
<feature type="transmembrane region" description="Helical" evidence="10">
    <location>
        <begin position="583"/>
        <end position="609"/>
    </location>
</feature>
<protein>
    <submittedName>
        <fullName evidence="14">ATP-binding cassette domain-containing protein</fullName>
    </submittedName>
</protein>
<comment type="caution">
    <text evidence="14">The sequence shown here is derived from an EMBL/GenBank/DDBJ whole genome shotgun (WGS) entry which is preliminary data.</text>
</comment>
<dbReference type="InterPro" id="IPR017871">
    <property type="entry name" value="ABC_transporter-like_CS"/>
</dbReference>